<accession>A0AAD7GBY0</accession>
<sequence>MARTTNSTTTPSTTSRATRSATATAKNTPTGTNARLPAASTPIRPTSIALDAQPETPAGAYAAAMAARTAPSSSATTAAPVSNAPRRPARRPPQTSSAAATPASSADDLGRGPHEDPDVASPHEHPLGTTDLALSKVSDSRARDDVRSPEPHSPLPDALVRMVVQAADKLAASHQTTDTGEAQAAAAIAAAFRAEKSDATAFRIDEDDHAADGAANGSAITAVRCFFHNIDQEYLSPEDIQAAVSLAAARRSQKGKGREEPPAHEAGRSAFLSPIAQEMEEGEVDEDMPLVDPQLGDFFDPSAARPDPHLDAEMERAIAENVLANRALPEFDPSQIACAKANSLGLDPGPASQDASSSRLADDPPAAARRPDGSSGVSPSPPKKPRYAVLEPIDTSSPRVTRASAAAAQRPPPCYAAAAAAPPFIPPTTLTLPNTSLTGPFTHVPRRAPAGPGANPLVFVSIPNAAATAAYFAAPPTVPATAPPTAPIAASAAAPATMPAAAPLAPTLTVPLAAPGPAPPIAPAAAPPPQVFTGHGINPALGVFRTLDGRAPRLYYTQPPPGGWEETTGMAPATALDNVMQAQRDIWTAGIGTNPAAFLRRIGGTTDLIGDAALLAEGVTKFTNAPPGVVQVAVGAPVPGQVELPNIFLLTGLPADATTALVEERVVSAGRDLTFPNTAAGTVEARTAIHAAICADEPFAQLLMSRRDALAPDLPARQALADILASVRVSPIELLHGEGTRVAWRVYLTSPTNNVPHHNAIRNGFARITFMTFFSVGLVRADILCRLCTSVDHPAAICPLLVPGWMGTTPTTLPALPVNTAPGRGRGRGNGRARGRGRGTGRGRGFRGS</sequence>
<feature type="compositionally biased region" description="Basic and acidic residues" evidence="1">
    <location>
        <begin position="138"/>
        <end position="150"/>
    </location>
</feature>
<proteinExistence type="predicted"/>
<gene>
    <name evidence="2" type="ORF">B0H17DRAFT_1207356</name>
</gene>
<comment type="caution">
    <text evidence="2">The sequence shown here is derived from an EMBL/GenBank/DDBJ whole genome shotgun (WGS) entry which is preliminary data.</text>
</comment>
<feature type="region of interest" description="Disordered" evidence="1">
    <location>
        <begin position="1"/>
        <end position="156"/>
    </location>
</feature>
<feature type="compositionally biased region" description="Low complexity" evidence="1">
    <location>
        <begin position="354"/>
        <end position="378"/>
    </location>
</feature>
<feature type="compositionally biased region" description="Low complexity" evidence="1">
    <location>
        <begin position="1"/>
        <end position="25"/>
    </location>
</feature>
<evidence type="ECO:0000313" key="3">
    <source>
        <dbReference type="Proteomes" id="UP001221757"/>
    </source>
</evidence>
<name>A0AAD7GBY0_MYCRO</name>
<dbReference type="Proteomes" id="UP001221757">
    <property type="component" value="Unassembled WGS sequence"/>
</dbReference>
<feature type="region of interest" description="Disordered" evidence="1">
    <location>
        <begin position="814"/>
        <end position="849"/>
    </location>
</feature>
<keyword evidence="3" id="KW-1185">Reference proteome</keyword>
<organism evidence="2 3">
    <name type="scientific">Mycena rosella</name>
    <name type="common">Pink bonnet</name>
    <name type="synonym">Agaricus rosellus</name>
    <dbReference type="NCBI Taxonomy" id="1033263"/>
    <lineage>
        <taxon>Eukaryota</taxon>
        <taxon>Fungi</taxon>
        <taxon>Dikarya</taxon>
        <taxon>Basidiomycota</taxon>
        <taxon>Agaricomycotina</taxon>
        <taxon>Agaricomycetes</taxon>
        <taxon>Agaricomycetidae</taxon>
        <taxon>Agaricales</taxon>
        <taxon>Marasmiineae</taxon>
        <taxon>Mycenaceae</taxon>
        <taxon>Mycena</taxon>
    </lineage>
</organism>
<protein>
    <submittedName>
        <fullName evidence="2">Uncharacterized protein</fullName>
    </submittedName>
</protein>
<feature type="compositionally biased region" description="Basic residues" evidence="1">
    <location>
        <begin position="825"/>
        <end position="849"/>
    </location>
</feature>
<feature type="compositionally biased region" description="Low complexity" evidence="1">
    <location>
        <begin position="396"/>
        <end position="407"/>
    </location>
</feature>
<evidence type="ECO:0000256" key="1">
    <source>
        <dbReference type="SAM" id="MobiDB-lite"/>
    </source>
</evidence>
<dbReference type="EMBL" id="JARKIE010000143">
    <property type="protein sequence ID" value="KAJ7676374.1"/>
    <property type="molecule type" value="Genomic_DNA"/>
</dbReference>
<feature type="region of interest" description="Disordered" evidence="1">
    <location>
        <begin position="342"/>
        <end position="407"/>
    </location>
</feature>
<feature type="compositionally biased region" description="Basic and acidic residues" evidence="1">
    <location>
        <begin position="108"/>
        <end position="126"/>
    </location>
</feature>
<evidence type="ECO:0000313" key="2">
    <source>
        <dbReference type="EMBL" id="KAJ7676374.1"/>
    </source>
</evidence>
<reference evidence="2" key="1">
    <citation type="submission" date="2023-03" db="EMBL/GenBank/DDBJ databases">
        <title>Massive genome expansion in bonnet fungi (Mycena s.s.) driven by repeated elements and novel gene families across ecological guilds.</title>
        <authorList>
            <consortium name="Lawrence Berkeley National Laboratory"/>
            <person name="Harder C.B."/>
            <person name="Miyauchi S."/>
            <person name="Viragh M."/>
            <person name="Kuo A."/>
            <person name="Thoen E."/>
            <person name="Andreopoulos B."/>
            <person name="Lu D."/>
            <person name="Skrede I."/>
            <person name="Drula E."/>
            <person name="Henrissat B."/>
            <person name="Morin E."/>
            <person name="Kohler A."/>
            <person name="Barry K."/>
            <person name="LaButti K."/>
            <person name="Morin E."/>
            <person name="Salamov A."/>
            <person name="Lipzen A."/>
            <person name="Mereny Z."/>
            <person name="Hegedus B."/>
            <person name="Baldrian P."/>
            <person name="Stursova M."/>
            <person name="Weitz H."/>
            <person name="Taylor A."/>
            <person name="Grigoriev I.V."/>
            <person name="Nagy L.G."/>
            <person name="Martin F."/>
            <person name="Kauserud H."/>
        </authorList>
    </citation>
    <scope>NUCLEOTIDE SEQUENCE</scope>
    <source>
        <strain evidence="2">CBHHK067</strain>
    </source>
</reference>
<feature type="compositionally biased region" description="Low complexity" evidence="1">
    <location>
        <begin position="52"/>
        <end position="106"/>
    </location>
</feature>
<dbReference type="AlphaFoldDB" id="A0AAD7GBY0"/>